<evidence type="ECO:0000313" key="7">
    <source>
        <dbReference type="EMBL" id="OGK39312.1"/>
    </source>
</evidence>
<dbReference type="EMBL" id="MGAE01000021">
    <property type="protein sequence ID" value="OGK39312.1"/>
    <property type="molecule type" value="Genomic_DNA"/>
</dbReference>
<dbReference type="SUPFAM" id="SSF54523">
    <property type="entry name" value="Pili subunits"/>
    <property type="match status" value="1"/>
</dbReference>
<dbReference type="Gene3D" id="3.30.700.10">
    <property type="entry name" value="Glycoprotein, Type 4 Pilin"/>
    <property type="match status" value="1"/>
</dbReference>
<dbReference type="PROSITE" id="PS00409">
    <property type="entry name" value="PROKAR_NTER_METHYL"/>
    <property type="match status" value="1"/>
</dbReference>
<evidence type="ECO:0000256" key="1">
    <source>
        <dbReference type="ARBA" id="ARBA00004167"/>
    </source>
</evidence>
<keyword evidence="2" id="KW-0488">Methylation</keyword>
<gene>
    <name evidence="7" type="ORF">A3F34_01860</name>
</gene>
<evidence type="ECO:0000256" key="3">
    <source>
        <dbReference type="ARBA" id="ARBA00022692"/>
    </source>
</evidence>
<evidence type="ECO:0008006" key="9">
    <source>
        <dbReference type="Google" id="ProtNLM"/>
    </source>
</evidence>
<protein>
    <recommendedName>
        <fullName evidence="9">Type II secretion system protein GspG C-terminal domain-containing protein</fullName>
    </recommendedName>
</protein>
<evidence type="ECO:0000256" key="5">
    <source>
        <dbReference type="ARBA" id="ARBA00023136"/>
    </source>
</evidence>
<dbReference type="AlphaFoldDB" id="A0A1F7I7Q6"/>
<keyword evidence="3 6" id="KW-0812">Transmembrane</keyword>
<dbReference type="InterPro" id="IPR002416">
    <property type="entry name" value="T2SS_protein-GspH"/>
</dbReference>
<dbReference type="NCBIfam" id="TIGR02532">
    <property type="entry name" value="IV_pilin_GFxxxE"/>
    <property type="match status" value="1"/>
</dbReference>
<dbReference type="InterPro" id="IPR012902">
    <property type="entry name" value="N_methyl_site"/>
</dbReference>
<feature type="transmembrane region" description="Helical" evidence="6">
    <location>
        <begin position="12"/>
        <end position="35"/>
    </location>
</feature>
<dbReference type="GO" id="GO:0016020">
    <property type="term" value="C:membrane"/>
    <property type="evidence" value="ECO:0007669"/>
    <property type="project" value="UniProtKB-SubCell"/>
</dbReference>
<dbReference type="Pfam" id="PF07963">
    <property type="entry name" value="N_methyl"/>
    <property type="match status" value="1"/>
</dbReference>
<dbReference type="GO" id="GO:0015627">
    <property type="term" value="C:type II protein secretion system complex"/>
    <property type="evidence" value="ECO:0007669"/>
    <property type="project" value="InterPro"/>
</dbReference>
<sequence>MFKKLRQAQKGFTLVEILIVVALIAILAVIALITINPAEAQKRARDAQRLKEMGVMQGIVEQYITDNIGTISAMSAVSTGGTNGCTTAGWAGLNLCKYANTISQDPVNRSGEYTLTDGVVTTGTIGYQIQIDSNLRYRICSRMESAANAAKLTSDGIANNYFEVYSSTAAPACSF</sequence>
<keyword evidence="4 6" id="KW-1133">Transmembrane helix</keyword>
<evidence type="ECO:0000256" key="2">
    <source>
        <dbReference type="ARBA" id="ARBA00022481"/>
    </source>
</evidence>
<evidence type="ECO:0000256" key="6">
    <source>
        <dbReference type="SAM" id="Phobius"/>
    </source>
</evidence>
<dbReference type="InterPro" id="IPR045584">
    <property type="entry name" value="Pilin-like"/>
</dbReference>
<dbReference type="PRINTS" id="PR00885">
    <property type="entry name" value="BCTERIALGSPH"/>
</dbReference>
<organism evidence="7 8">
    <name type="scientific">Candidatus Roizmanbacteria bacterium RIFCSPHIGHO2_12_FULL_44_10</name>
    <dbReference type="NCBI Taxonomy" id="1802054"/>
    <lineage>
        <taxon>Bacteria</taxon>
        <taxon>Candidatus Roizmaniibacteriota</taxon>
    </lineage>
</organism>
<evidence type="ECO:0000256" key="4">
    <source>
        <dbReference type="ARBA" id="ARBA00022989"/>
    </source>
</evidence>
<evidence type="ECO:0000313" key="8">
    <source>
        <dbReference type="Proteomes" id="UP000179024"/>
    </source>
</evidence>
<keyword evidence="5 6" id="KW-0472">Membrane</keyword>
<comment type="caution">
    <text evidence="7">The sequence shown here is derived from an EMBL/GenBank/DDBJ whole genome shotgun (WGS) entry which is preliminary data.</text>
</comment>
<proteinExistence type="predicted"/>
<accession>A0A1F7I7Q6</accession>
<dbReference type="GO" id="GO:0015628">
    <property type="term" value="P:protein secretion by the type II secretion system"/>
    <property type="evidence" value="ECO:0007669"/>
    <property type="project" value="InterPro"/>
</dbReference>
<reference evidence="7 8" key="1">
    <citation type="journal article" date="2016" name="Nat. Commun.">
        <title>Thousands of microbial genomes shed light on interconnected biogeochemical processes in an aquifer system.</title>
        <authorList>
            <person name="Anantharaman K."/>
            <person name="Brown C.T."/>
            <person name="Hug L.A."/>
            <person name="Sharon I."/>
            <person name="Castelle C.J."/>
            <person name="Probst A.J."/>
            <person name="Thomas B.C."/>
            <person name="Singh A."/>
            <person name="Wilkins M.J."/>
            <person name="Karaoz U."/>
            <person name="Brodie E.L."/>
            <person name="Williams K.H."/>
            <person name="Hubbard S.S."/>
            <person name="Banfield J.F."/>
        </authorList>
    </citation>
    <scope>NUCLEOTIDE SEQUENCE [LARGE SCALE GENOMIC DNA]</scope>
</reference>
<dbReference type="Proteomes" id="UP000179024">
    <property type="component" value="Unassembled WGS sequence"/>
</dbReference>
<name>A0A1F7I7Q6_9BACT</name>
<comment type="subcellular location">
    <subcellularLocation>
        <location evidence="1">Membrane</location>
        <topology evidence="1">Single-pass membrane protein</topology>
    </subcellularLocation>
</comment>